<dbReference type="InterPro" id="IPR003284">
    <property type="entry name" value="Sal_SpvB"/>
</dbReference>
<feature type="compositionally biased region" description="Low complexity" evidence="6">
    <location>
        <begin position="2339"/>
        <end position="2356"/>
    </location>
</feature>
<dbReference type="PRINTS" id="PR00394">
    <property type="entry name" value="RHSPROTEIN"/>
</dbReference>
<evidence type="ECO:0000256" key="5">
    <source>
        <dbReference type="ARBA" id="ARBA00023026"/>
    </source>
</evidence>
<comment type="subcellular location">
    <subcellularLocation>
        <location evidence="1">Secreted</location>
    </subcellularLocation>
</comment>
<dbReference type="PANTHER" id="PTHR32305">
    <property type="match status" value="1"/>
</dbReference>
<evidence type="ECO:0000259" key="7">
    <source>
        <dbReference type="Pfam" id="PF12255"/>
    </source>
</evidence>
<dbReference type="InterPro" id="IPR056823">
    <property type="entry name" value="TEN-like_YD-shell"/>
</dbReference>
<dbReference type="SUPFAM" id="SSF69318">
    <property type="entry name" value="Integrin alpha N-terminal domain"/>
    <property type="match status" value="1"/>
</dbReference>
<evidence type="ECO:0000259" key="8">
    <source>
        <dbReference type="Pfam" id="PF12256"/>
    </source>
</evidence>
<name>A0AAU2H9B7_9ACTN</name>
<evidence type="ECO:0000256" key="1">
    <source>
        <dbReference type="ARBA" id="ARBA00004613"/>
    </source>
</evidence>
<dbReference type="Pfam" id="PF12255">
    <property type="entry name" value="TcdB_toxin_midC"/>
    <property type="match status" value="1"/>
</dbReference>
<feature type="domain" description="Teneurin-like YD-shell" evidence="9">
    <location>
        <begin position="1872"/>
        <end position="2118"/>
    </location>
</feature>
<dbReference type="InterPro" id="IPR013517">
    <property type="entry name" value="FG-GAP"/>
</dbReference>
<evidence type="ECO:0000256" key="2">
    <source>
        <dbReference type="ARBA" id="ARBA00022525"/>
    </source>
</evidence>
<reference evidence="10" key="1">
    <citation type="submission" date="2022-10" db="EMBL/GenBank/DDBJ databases">
        <title>The complete genomes of actinobacterial strains from the NBC collection.</title>
        <authorList>
            <person name="Joergensen T.S."/>
            <person name="Alvarez Arevalo M."/>
            <person name="Sterndorff E.B."/>
            <person name="Faurdal D."/>
            <person name="Vuksanovic O."/>
            <person name="Mourched A.-S."/>
            <person name="Charusanti P."/>
            <person name="Shaw S."/>
            <person name="Blin K."/>
            <person name="Weber T."/>
        </authorList>
    </citation>
    <scope>NUCLEOTIDE SEQUENCE</scope>
    <source>
        <strain evidence="10">NBC_00060</strain>
    </source>
</reference>
<dbReference type="InterPro" id="IPR028994">
    <property type="entry name" value="Integrin_alpha_N"/>
</dbReference>
<proteinExistence type="predicted"/>
<dbReference type="GO" id="GO:0005576">
    <property type="term" value="C:extracellular region"/>
    <property type="evidence" value="ECO:0007669"/>
    <property type="project" value="UniProtKB-SubCell"/>
</dbReference>
<dbReference type="Pfam" id="PF03534">
    <property type="entry name" value="SpvB"/>
    <property type="match status" value="2"/>
</dbReference>
<evidence type="ECO:0000313" key="10">
    <source>
        <dbReference type="EMBL" id="WTU44754.1"/>
    </source>
</evidence>
<dbReference type="InterPro" id="IPR022385">
    <property type="entry name" value="Rhs_assc_core"/>
</dbReference>
<evidence type="ECO:0000259" key="9">
    <source>
        <dbReference type="Pfam" id="PF25023"/>
    </source>
</evidence>
<dbReference type="PANTHER" id="PTHR32305:SF15">
    <property type="entry name" value="PROTEIN RHSA-RELATED"/>
    <property type="match status" value="1"/>
</dbReference>
<evidence type="ECO:0000256" key="4">
    <source>
        <dbReference type="ARBA" id="ARBA00022737"/>
    </source>
</evidence>
<feature type="domain" description="Insecticide toxin TcdB middle/C-terminal" evidence="7">
    <location>
        <begin position="872"/>
        <end position="968"/>
    </location>
</feature>
<sequence length="2476" mass="268143">MPGPTDCLHGRSATNRRGVRLIWSGVLPMGGGTESTGEGAIISLPKGGGAISGLGEKFAPDLFTGTGNFTVPIGLPPGRAGHAPQLSLGYSTGNGNGSFGSGWQLSLPGVARKTSRGIPRYVDTDAPGALGRADVFVLSGTEDLVPVAGAHPGRVRYRPRTEGQFARIEHVRDATGDYWEVRGTDGLLTRYGTARPDGADADWRDPAAVADPDDPGRLFGWRVTESRDVLGNLIRYEYLSDRGREPGHSWDQPLLARIRYADYGERAAPSFLVEVEFAYEQRPDPFSGYRSGFELRTSLRCRAVRVTTHAADGVARIAREYRFGYHQAAFSGVSLLSRIDVTGLDDQGLAPGQEPVREDMPPLTFGYTDFDPAGRRFEAVTGAGLPTASLADPTLALVDLSGSGLPDVVELGAAQRVWRNAGGGRFEAPRRLAEAPPYSLADPGVRFMDAEGDGRPDLVVSSAVTGGGAPGGAAGYFPMTFAGGWSRRSFVRYRLSPSFGLADANVRLVDLDGDGLTDVLRSGTRLECWFNDADPRKAWQRTATGTAPGPPVDFTDPRVRLADMTGDGLADIVVLSSGNIAYLPNLGHGRWGARVAMRGSPRLPAGYDPRRVLLGDVDGDGAADLIFVDHGRVQLWGNRSGNEWTDEPITIRGTPDVVDTDAVQLSDLYGTGMAGLLFSRAATGSGRPYLRFLDFTGGIKPQLLGLMDNHLGATTRVTYAPSTREYLRDRRDPATRWRTPLPFPVQVVTRVEVTDALSGGVRTTNYRYHHGYWDGTEREFRGFAMVEHLDTETFGEGTAATTATSDAELHSPPTLTKSWFHTGPVAAAEAGDWSELDLRHEYFGAAIPMLVRPPGQSAFLAGLPRAARRAALRTLRGHLLRTELYALDATVHERRPYTITESLPGVREESPPAPDDTRERIFFPLTLGTRVTEYERGNDPLTHFTFPAGYDAYGFTTGQLAVAVPRGRDPLLAVATAPGPYLATYTSVEYARRDDATHYLVDKVASKTEYEIVNDGRPRVTDLRDAVLAGPAPGSGVSLRVLTHTRNHYDGAAFTGLTPGALGEYGLLTRTESLAFTDAFLDSLYRSDDPPAVGPRPVYLARGGATAWTGEYPREFRDQLPALAGYVHRGDGEIPGSPGGYYVVSARHQYDVHVPGRVPRGLPLTSLDPLGAPSRIEYDRHDLLPVRAVDPVGLATDAVSDLRMLLPRQVTDANGTVTSVTYSPAGFVTAQYTHGNNGEGDRQAPNTRMTYDLRAFAERRGPVSVRTVRRAHYDTDTDVPPGQLDDIIVSVQYTDGFGRLLQTRAQAEDTLFGDAAYGGGVIPAGDLTPVGDTTGRTRAPADPDNVVVSGWQVYDNKGRVVRKYEPFYATGFAYAPPLDAQLGQQVRLLHDPLGRVVRILNPDGSEQRVVFGVPADLAEPEVFAPTPWESYTYDANDNAGRTHPAQARPYAGHWNTPASTEIDALGRTVRAVARTGPAAGDRLTTSSAYDIQGNLVSVTDALGREAFRYVFDVARRRWRADGMDTGRRDTVPDALGRPVETRDSKGALTLLGFDVLHRPARVWARDDATRPVTLRQLVEYGDGGRADQAPADRAAARALNLLGRPVRHHDESGLVTVVRADFKGNPLESRRQVIADAPILDTYQTAKDKGWQVVPFQVEWTPAAGQNQAARDAQLLESTSYLTTTAHDALGRIVKHVFPADVEGGRRVLRPAYNRSGALEQVRLDDTVYVQRISYDAKGQRTLIAYGNGVMTRYAYDPHTFLPVRLRSEHYTLVGTQTYHPSGDPLQDHGYDYDLTGNVLALRDRAPGSGIPNNPGALGAEDPLLRKLLGGGDALDRQFTYDPLYRLLSATGREHQAPFAGDPWNAPPRGTDVTKAQPYSETYRYDEVDNLLTLAHAGSGGFTRSFTVAPGDNRLRRSDTGKTPYDYTFDRNGNMVAETTSRHFAWDHGDRLSAFAVQTANAEPSVHAQYLYDATGRRIKKLVRRQGGAVEVVHYADELFEHHRWAGPSGSGENQHIHVMDDRLRVALVRLGPAHPEDRGPAVAFHLGDHLGSSTAVVDQAGTLTNREEYTPYGETSFGSYTRKRYRFTGCERDEESGLNYHRARYYAPWNGRWTSCDPLGIVDGMNPYLYGRANPLRMTDPEGKQAAGVGDAAGDAIGLLDTLENPFTVQGKTGLRDVDVSLDIDEALPVGQRGISAAEARARALDLSNRQLLDPATNRISKHLGPSTPAANVSRAAASVTEDASILFTRNFNEITEMRTIFAEAVGKVRNPMGMTPTALKAAINGHIWEIIKTGTGTAAARVRDALGKLGFENVPGTGFRMRIPVGDGHVPTGLASGGTPAPAEPAAAPSAASTAEEAVEGVSAERVVVTEVAEGASFASKAGRVFGFVGKAAIAIPVMYHSFLAGTALREGHGWEALKQGGLLAWNLSPGPLLLAGAQARQELIQEIRATHDPKTAERMIRDSCLYMSPACRQ</sequence>
<evidence type="ECO:0000256" key="3">
    <source>
        <dbReference type="ARBA" id="ARBA00022729"/>
    </source>
</evidence>
<feature type="domain" description="Insecticide toxin TcdB middle/N-terminal" evidence="8">
    <location>
        <begin position="648"/>
        <end position="804"/>
    </location>
</feature>
<keyword evidence="3" id="KW-0732">Signal</keyword>
<protein>
    <submittedName>
        <fullName evidence="10">FG-GAP-like repeat-containing protein</fullName>
    </submittedName>
</protein>
<keyword evidence="4" id="KW-0677">Repeat</keyword>
<dbReference type="InterPro" id="IPR022044">
    <property type="entry name" value="TcdB_toxin_mid/C"/>
</dbReference>
<dbReference type="Pfam" id="PF12256">
    <property type="entry name" value="TcdB_toxin_midN"/>
    <property type="match status" value="1"/>
</dbReference>
<evidence type="ECO:0000256" key="6">
    <source>
        <dbReference type="SAM" id="MobiDB-lite"/>
    </source>
</evidence>
<dbReference type="Pfam" id="PF13517">
    <property type="entry name" value="FG-GAP_3"/>
    <property type="match status" value="1"/>
</dbReference>
<dbReference type="GO" id="GO:0005737">
    <property type="term" value="C:cytoplasm"/>
    <property type="evidence" value="ECO:0007669"/>
    <property type="project" value="InterPro"/>
</dbReference>
<feature type="region of interest" description="Disordered" evidence="6">
    <location>
        <begin position="2332"/>
        <end position="2356"/>
    </location>
</feature>
<dbReference type="NCBIfam" id="TIGR03696">
    <property type="entry name" value="Rhs_assc_core"/>
    <property type="match status" value="1"/>
</dbReference>
<dbReference type="Gene3D" id="2.180.10.10">
    <property type="entry name" value="RHS repeat-associated core"/>
    <property type="match status" value="2"/>
</dbReference>
<organism evidence="10">
    <name type="scientific">Streptomyces sp. NBC_00060</name>
    <dbReference type="NCBI Taxonomy" id="2975636"/>
    <lineage>
        <taxon>Bacteria</taxon>
        <taxon>Bacillati</taxon>
        <taxon>Actinomycetota</taxon>
        <taxon>Actinomycetes</taxon>
        <taxon>Kitasatosporales</taxon>
        <taxon>Streptomycetaceae</taxon>
        <taxon>Streptomyces</taxon>
    </lineage>
</organism>
<dbReference type="InterPro" id="IPR050708">
    <property type="entry name" value="T6SS_VgrG/RHS"/>
</dbReference>
<keyword evidence="5" id="KW-0843">Virulence</keyword>
<dbReference type="Gene3D" id="2.130.10.130">
    <property type="entry name" value="Integrin alpha, N-terminal"/>
    <property type="match status" value="1"/>
</dbReference>
<gene>
    <name evidence="10" type="ORF">OHV25_36775</name>
</gene>
<dbReference type="EMBL" id="CP108253">
    <property type="protein sequence ID" value="WTU44754.1"/>
    <property type="molecule type" value="Genomic_DNA"/>
</dbReference>
<dbReference type="InterPro" id="IPR022045">
    <property type="entry name" value="TcdB_toxin_mid/N"/>
</dbReference>
<accession>A0AAU2H9B7</accession>
<dbReference type="Pfam" id="PF25023">
    <property type="entry name" value="TEN_YD-shell"/>
    <property type="match status" value="1"/>
</dbReference>
<keyword evidence="2" id="KW-0964">Secreted</keyword>